<dbReference type="RefSeq" id="WP_200748803.1">
    <property type="nucleotide sequence ID" value="NZ_JAEOAH010000008.1"/>
</dbReference>
<proteinExistence type="predicted"/>
<comment type="caution">
    <text evidence="1">The sequence shown here is derived from an EMBL/GenBank/DDBJ whole genome shotgun (WGS) entry which is preliminary data.</text>
</comment>
<accession>A0ABS1H7B9</accession>
<evidence type="ECO:0000313" key="1">
    <source>
        <dbReference type="EMBL" id="MBK3495027.1"/>
    </source>
</evidence>
<reference evidence="1 2" key="1">
    <citation type="submission" date="2020-12" db="EMBL/GenBank/DDBJ databases">
        <title>YIM B01967 draft genome.</title>
        <authorList>
            <person name="Yan X."/>
        </authorList>
    </citation>
    <scope>NUCLEOTIDE SEQUENCE [LARGE SCALE GENOMIC DNA]</scope>
    <source>
        <strain evidence="1 2">YIM B01967</strain>
    </source>
</reference>
<dbReference type="EMBL" id="JAEOAH010000008">
    <property type="protein sequence ID" value="MBK3495027.1"/>
    <property type="molecule type" value="Genomic_DNA"/>
</dbReference>
<keyword evidence="2" id="KW-1185">Reference proteome</keyword>
<evidence type="ECO:0000313" key="2">
    <source>
        <dbReference type="Proteomes" id="UP000618943"/>
    </source>
</evidence>
<name>A0ABS1H7B9_9BACL</name>
<protein>
    <recommendedName>
        <fullName evidence="3">Transposase</fullName>
    </recommendedName>
</protein>
<dbReference type="Proteomes" id="UP000618943">
    <property type="component" value="Unassembled WGS sequence"/>
</dbReference>
<sequence>MSKEEKERFKTKEQRKNWRDFKQCVGSSPYKDHPAVGVQTALFLFN</sequence>
<gene>
    <name evidence="1" type="ORF">JFL43_09170</name>
</gene>
<evidence type="ECO:0008006" key="3">
    <source>
        <dbReference type="Google" id="ProtNLM"/>
    </source>
</evidence>
<organism evidence="1 2">
    <name type="scientific">Viridibacillus soli</name>
    <dbReference type="NCBI Taxonomy" id="2798301"/>
    <lineage>
        <taxon>Bacteria</taxon>
        <taxon>Bacillati</taxon>
        <taxon>Bacillota</taxon>
        <taxon>Bacilli</taxon>
        <taxon>Bacillales</taxon>
        <taxon>Caryophanaceae</taxon>
        <taxon>Viridibacillus</taxon>
    </lineage>
</organism>